<reference evidence="1" key="1">
    <citation type="submission" date="2020-03" db="EMBL/GenBank/DDBJ databases">
        <title>Draft sequencing of Paenibacilllus sp. S3N08.</title>
        <authorList>
            <person name="Kim D.-U."/>
        </authorList>
    </citation>
    <scope>NUCLEOTIDE SEQUENCE</scope>
    <source>
        <strain evidence="1">S3N08</strain>
    </source>
</reference>
<dbReference type="EMBL" id="JAAOIW010000004">
    <property type="protein sequence ID" value="NHN30538.1"/>
    <property type="molecule type" value="Genomic_DNA"/>
</dbReference>
<protein>
    <submittedName>
        <fullName evidence="1">DUF1450 domain-containing protein</fullName>
    </submittedName>
</protein>
<keyword evidence="2" id="KW-1185">Reference proteome</keyword>
<name>A0ABX0J6S6_9BACL</name>
<gene>
    <name evidence="1" type="ORF">G9U52_11915</name>
</gene>
<dbReference type="Proteomes" id="UP001165962">
    <property type="component" value="Unassembled WGS sequence"/>
</dbReference>
<sequence length="79" mass="9114">MTKRVAKFCKRNVERTEAASVVDLLRKDFAEEVDVSIVDCFRRCLQCHVLPFCRIQLTTIEDGDAQVLAKRIMDQVRQG</sequence>
<dbReference type="RefSeq" id="WP_166149745.1">
    <property type="nucleotide sequence ID" value="NZ_JAAOIW010000004.1"/>
</dbReference>
<proteinExistence type="predicted"/>
<evidence type="ECO:0000313" key="2">
    <source>
        <dbReference type="Proteomes" id="UP001165962"/>
    </source>
</evidence>
<accession>A0ABX0J6S6</accession>
<evidence type="ECO:0000313" key="1">
    <source>
        <dbReference type="EMBL" id="NHN30538.1"/>
    </source>
</evidence>
<comment type="caution">
    <text evidence="1">The sequence shown here is derived from an EMBL/GenBank/DDBJ whole genome shotgun (WGS) entry which is preliminary data.</text>
</comment>
<organism evidence="1 2">
    <name type="scientific">Paenibacillus agricola</name>
    <dbReference type="NCBI Taxonomy" id="2716264"/>
    <lineage>
        <taxon>Bacteria</taxon>
        <taxon>Bacillati</taxon>
        <taxon>Bacillota</taxon>
        <taxon>Bacilli</taxon>
        <taxon>Bacillales</taxon>
        <taxon>Paenibacillaceae</taxon>
        <taxon>Paenibacillus</taxon>
    </lineage>
</organism>